<proteinExistence type="inferred from homology"/>
<feature type="compositionally biased region" description="Low complexity" evidence="9">
    <location>
        <begin position="975"/>
        <end position="984"/>
    </location>
</feature>
<dbReference type="Pfam" id="PF12796">
    <property type="entry name" value="Ank_2"/>
    <property type="match status" value="1"/>
</dbReference>
<feature type="compositionally biased region" description="Low complexity" evidence="9">
    <location>
        <begin position="951"/>
        <end position="961"/>
    </location>
</feature>
<dbReference type="Pfam" id="PF16553">
    <property type="entry name" value="PUFD"/>
    <property type="match status" value="1"/>
</dbReference>
<feature type="repeat" description="ANK" evidence="8">
    <location>
        <begin position="1050"/>
        <end position="1082"/>
    </location>
</feature>
<dbReference type="PANTHER" id="PTHR24117:SF6">
    <property type="entry name" value="BCL-6 COREPRESSOR-LIKE PROTEIN 1"/>
    <property type="match status" value="1"/>
</dbReference>
<keyword evidence="12" id="KW-1185">Reference proteome</keyword>
<dbReference type="STRING" id="7918.ENSLOCP00000018817"/>
<feature type="region of interest" description="Disordered" evidence="9">
    <location>
        <begin position="363"/>
        <end position="390"/>
    </location>
</feature>
<feature type="compositionally biased region" description="Basic and acidic residues" evidence="9">
    <location>
        <begin position="906"/>
        <end position="921"/>
    </location>
</feature>
<keyword evidence="3" id="KW-0597">Phosphoprotein</keyword>
<dbReference type="InterPro" id="IPR047144">
    <property type="entry name" value="BCOR-like"/>
</dbReference>
<dbReference type="PROSITE" id="PS50088">
    <property type="entry name" value="ANK_REPEAT"/>
    <property type="match status" value="2"/>
</dbReference>
<dbReference type="InterPro" id="IPR032365">
    <property type="entry name" value="PUFD"/>
</dbReference>
<feature type="domain" description="BCL-6 corepressor PCGF1 binding" evidence="10">
    <location>
        <begin position="1188"/>
        <end position="1294"/>
    </location>
</feature>
<reference evidence="12" key="1">
    <citation type="submission" date="2011-12" db="EMBL/GenBank/DDBJ databases">
        <title>The Draft Genome of Lepisosteus oculatus.</title>
        <authorList>
            <consortium name="The Broad Institute Genome Assembly &amp; Analysis Group"/>
            <consortium name="Computational R&amp;D Group"/>
            <consortium name="and Sequencing Platform"/>
            <person name="Di Palma F."/>
            <person name="Alfoldi J."/>
            <person name="Johnson J."/>
            <person name="Berlin A."/>
            <person name="Gnerre S."/>
            <person name="Jaffe D."/>
            <person name="MacCallum I."/>
            <person name="Young S."/>
            <person name="Walker B.J."/>
            <person name="Lander E.S."/>
            <person name="Lindblad-Toh K."/>
        </authorList>
    </citation>
    <scope>NUCLEOTIDE SEQUENCE [LARGE SCALE GENOMIC DNA]</scope>
</reference>
<dbReference type="EMBL" id="AHAT01017055">
    <property type="status" value="NOT_ANNOTATED_CDS"/>
    <property type="molecule type" value="Genomic_DNA"/>
</dbReference>
<dbReference type="Gene3D" id="3.10.260.40">
    <property type="entry name" value="BCL-6 corepressor, PCGF1 binding domain"/>
    <property type="match status" value="1"/>
</dbReference>
<evidence type="ECO:0000259" key="10">
    <source>
        <dbReference type="Pfam" id="PF16553"/>
    </source>
</evidence>
<feature type="compositionally biased region" description="Pro residues" evidence="9">
    <location>
        <begin position="995"/>
        <end position="1005"/>
    </location>
</feature>
<protein>
    <submittedName>
        <fullName evidence="11">BCL6 corepressor-like 1</fullName>
    </submittedName>
</protein>
<dbReference type="GO" id="GO:0005634">
    <property type="term" value="C:nucleus"/>
    <property type="evidence" value="ECO:0000318"/>
    <property type="project" value="GO_Central"/>
</dbReference>
<dbReference type="InterPro" id="IPR038227">
    <property type="entry name" value="PUFD_som_sf"/>
</dbReference>
<feature type="compositionally biased region" description="Polar residues" evidence="9">
    <location>
        <begin position="107"/>
        <end position="117"/>
    </location>
</feature>
<feature type="region of interest" description="Disordered" evidence="9">
    <location>
        <begin position="93"/>
        <end position="135"/>
    </location>
</feature>
<evidence type="ECO:0000256" key="2">
    <source>
        <dbReference type="ARBA" id="ARBA00022499"/>
    </source>
</evidence>
<feature type="compositionally biased region" description="Basic residues" evidence="9">
    <location>
        <begin position="830"/>
        <end position="840"/>
    </location>
</feature>
<dbReference type="Ensembl" id="ENSLOCT00000018849.1">
    <property type="protein sequence ID" value="ENSLOCP00000018817.1"/>
    <property type="gene ID" value="ENSLOCG00000015296.1"/>
</dbReference>
<keyword evidence="6" id="KW-0539">Nucleus</keyword>
<dbReference type="Proteomes" id="UP000018468">
    <property type="component" value="Linkage group LG7"/>
</dbReference>
<dbReference type="Gene3D" id="1.25.40.20">
    <property type="entry name" value="Ankyrin repeat-containing domain"/>
    <property type="match status" value="1"/>
</dbReference>
<evidence type="ECO:0000256" key="3">
    <source>
        <dbReference type="ARBA" id="ARBA00022553"/>
    </source>
</evidence>
<dbReference type="EMBL" id="AHAT01017054">
    <property type="status" value="NOT_ANNOTATED_CDS"/>
    <property type="molecule type" value="Genomic_DNA"/>
</dbReference>
<dbReference type="FunFam" id="1.25.40.20:FF:000032">
    <property type="entry name" value="BCL-6 corepressor isoform X1"/>
    <property type="match status" value="1"/>
</dbReference>
<evidence type="ECO:0000313" key="11">
    <source>
        <dbReference type="Ensembl" id="ENSLOCP00000018817.1"/>
    </source>
</evidence>
<feature type="compositionally biased region" description="Basic and acidic residues" evidence="9">
    <location>
        <begin position="651"/>
        <end position="662"/>
    </location>
</feature>
<evidence type="ECO:0000256" key="7">
    <source>
        <dbReference type="ARBA" id="ARBA00034703"/>
    </source>
</evidence>
<reference evidence="11" key="3">
    <citation type="submission" date="2025-09" db="UniProtKB">
        <authorList>
            <consortium name="Ensembl"/>
        </authorList>
    </citation>
    <scope>IDENTIFICATION</scope>
</reference>
<evidence type="ECO:0000313" key="12">
    <source>
        <dbReference type="Proteomes" id="UP000018468"/>
    </source>
</evidence>
<evidence type="ECO:0000256" key="9">
    <source>
        <dbReference type="SAM" id="MobiDB-lite"/>
    </source>
</evidence>
<feature type="compositionally biased region" description="Pro residues" evidence="9">
    <location>
        <begin position="880"/>
        <end position="891"/>
    </location>
</feature>
<dbReference type="SUPFAM" id="SSF48403">
    <property type="entry name" value="Ankyrin repeat"/>
    <property type="match status" value="1"/>
</dbReference>
<dbReference type="GO" id="GO:0003714">
    <property type="term" value="F:transcription corepressor activity"/>
    <property type="evidence" value="ECO:0000318"/>
    <property type="project" value="GO_Central"/>
</dbReference>
<dbReference type="EMBL" id="AHAT01017056">
    <property type="status" value="NOT_ANNOTATED_CDS"/>
    <property type="molecule type" value="Genomic_DNA"/>
</dbReference>
<dbReference type="PROSITE" id="PS50297">
    <property type="entry name" value="ANK_REP_REGION"/>
    <property type="match status" value="2"/>
</dbReference>
<feature type="compositionally biased region" description="Basic and acidic residues" evidence="9">
    <location>
        <begin position="671"/>
        <end position="692"/>
    </location>
</feature>
<organism evidence="11 12">
    <name type="scientific">Lepisosteus oculatus</name>
    <name type="common">Spotted gar</name>
    <dbReference type="NCBI Taxonomy" id="7918"/>
    <lineage>
        <taxon>Eukaryota</taxon>
        <taxon>Metazoa</taxon>
        <taxon>Chordata</taxon>
        <taxon>Craniata</taxon>
        <taxon>Vertebrata</taxon>
        <taxon>Euteleostomi</taxon>
        <taxon>Actinopterygii</taxon>
        <taxon>Neopterygii</taxon>
        <taxon>Holostei</taxon>
        <taxon>Semionotiformes</taxon>
        <taxon>Lepisosteidae</taxon>
        <taxon>Lepisosteus</taxon>
    </lineage>
</organism>
<feature type="repeat" description="ANK" evidence="8">
    <location>
        <begin position="1083"/>
        <end position="1115"/>
    </location>
</feature>
<feature type="compositionally biased region" description="Basic residues" evidence="9">
    <location>
        <begin position="798"/>
        <end position="808"/>
    </location>
</feature>
<feature type="region of interest" description="Disordered" evidence="9">
    <location>
        <begin position="456"/>
        <end position="483"/>
    </location>
</feature>
<dbReference type="eggNOG" id="ENOG502QSMY">
    <property type="taxonomic scope" value="Eukaryota"/>
</dbReference>
<keyword evidence="4" id="KW-0677">Repeat</keyword>
<reference evidence="11" key="2">
    <citation type="submission" date="2025-08" db="UniProtKB">
        <authorList>
            <consortium name="Ensembl"/>
        </authorList>
    </citation>
    <scope>IDENTIFICATION</scope>
</reference>
<dbReference type="InParanoid" id="W5NDV8"/>
<evidence type="ECO:0000256" key="6">
    <source>
        <dbReference type="ARBA" id="ARBA00023242"/>
    </source>
</evidence>
<dbReference type="InterPro" id="IPR002110">
    <property type="entry name" value="Ankyrin_rpt"/>
</dbReference>
<evidence type="ECO:0000256" key="5">
    <source>
        <dbReference type="ARBA" id="ARBA00022843"/>
    </source>
</evidence>
<feature type="region of interest" description="Disordered" evidence="9">
    <location>
        <begin position="526"/>
        <end position="1006"/>
    </location>
</feature>
<keyword evidence="8" id="KW-0040">ANK repeat</keyword>
<dbReference type="GeneTree" id="ENSGT00940000153737"/>
<evidence type="ECO:0000256" key="4">
    <source>
        <dbReference type="ARBA" id="ARBA00022737"/>
    </source>
</evidence>
<feature type="region of interest" description="Disordered" evidence="9">
    <location>
        <begin position="205"/>
        <end position="233"/>
    </location>
</feature>
<evidence type="ECO:0000256" key="8">
    <source>
        <dbReference type="PROSITE-ProRule" id="PRU00023"/>
    </source>
</evidence>
<evidence type="ECO:0000256" key="1">
    <source>
        <dbReference type="ARBA" id="ARBA00004123"/>
    </source>
</evidence>
<dbReference type="Bgee" id="ENSLOCG00000015296">
    <property type="expression patterns" value="Expressed in testis and 11 other cell types or tissues"/>
</dbReference>
<dbReference type="SMART" id="SM00248">
    <property type="entry name" value="ANK"/>
    <property type="match status" value="3"/>
</dbReference>
<feature type="compositionally biased region" description="Basic and acidic residues" evidence="9">
    <location>
        <begin position="474"/>
        <end position="483"/>
    </location>
</feature>
<dbReference type="Pfam" id="PF00023">
    <property type="entry name" value="Ank"/>
    <property type="match status" value="1"/>
</dbReference>
<dbReference type="HOGENOM" id="CLU_003920_0_0_1"/>
<dbReference type="InterPro" id="IPR036770">
    <property type="entry name" value="Ankyrin_rpt-contain_sf"/>
</dbReference>
<dbReference type="OMA" id="DSSNCNH"/>
<dbReference type="PRINTS" id="PR01415">
    <property type="entry name" value="ANKYRIN"/>
</dbReference>
<feature type="compositionally biased region" description="Polar residues" evidence="9">
    <location>
        <begin position="376"/>
        <end position="387"/>
    </location>
</feature>
<dbReference type="PANTHER" id="PTHR24117">
    <property type="entry name" value="AGAP007537-PB"/>
    <property type="match status" value="1"/>
</dbReference>
<dbReference type="GO" id="GO:0000122">
    <property type="term" value="P:negative regulation of transcription by RNA polymerase II"/>
    <property type="evidence" value="ECO:0000318"/>
    <property type="project" value="GO_Central"/>
</dbReference>
<comment type="subcellular location">
    <subcellularLocation>
        <location evidence="1">Nucleus</location>
    </subcellularLocation>
</comment>
<comment type="similarity">
    <text evidence="7">Belongs to the BCOR family.</text>
</comment>
<keyword evidence="5" id="KW-0832">Ubl conjugation</keyword>
<accession>W5NDV8</accession>
<name>W5NDV8_LEPOC</name>
<keyword evidence="2" id="KW-1017">Isopeptide bond</keyword>
<sequence>MESGDVCLGSGAGRAAPPLVTLPLGFQGAPLFSPPHTVAFVPPTPVCKITLPTSTAPLAALRDPLVAQFAPECQLQSSGSGLTPPLRALPYHFPLGRTLTPEPRSPSAAQKSSTKLSTAGPELCSGPDSASSAPLALPLKQPALSLSPHPPVCYSPTGSLPLSHTAAHSRLLGRLESSTPHPYADKPPLAYARLKSPPMALEELSLAPSPEDRDVPLDLSTKSKRQKTTMDLSRNSPMRELPLVESGQNELASLKCPLPAQAVSFGPASPYPIFPDVLRNGAALAKKPVGLLNSQVPEASAPWAKSSAQGSLSSLPGTYVGVASPVLAATLRSKDAAFVDDPQNIAKQETISIIDQGDQLLSKGKKATPKTKDIHQAQTNKHPNSSLPGGRQQCLPLKTNMLPITLSVSANLLAPCQINGGNTISRPADTPLLHLPSLLPCSGVSVPEKSMQESPHVRAGGVSEGGLLHQSPPKGEEEKWDKAKSPLSNLEYIVKHTALETSSRACEAACDLATADTRETEAVPLQAGGQEAASKEPSVAESPPSKTAKRLENASSDRPACQQDGKQAADLEVASKAPEEAQCDGESPAPRHRGPGETAGAQEERKVEHLSPCVKLEGITLSMLKGQRAAGAGRERKRNGAPEARQAPSGGKDRGGQSRRTQELPSPGPGRRTEKSAKKQETDSAVADEDHRPKKKRKRWAAVPQESPPEVPSCPQSEGLGRKRRRLLFKESQGAYGLGRSFPCPRSSEVPVSLPRSPAWMSREGGPAESTPKLRRGRRRVGGAPRDDWSCSPPPPLHRPRGRPRSRSRPQPEPGGWGAAPPGEPEAPARRKRRRRRNRKYQNGEYITERDRAEEEEAEESCVTTRQAARAGADSLPRRCAPPPCRGPSPDPALRRALPTRSGALRRSEPAGEPEPCDKPSGKRKFKSKHLVEAEEERKVKTRRGSLGKCSASLLAAAESPPAKRPVGTGCTLKGASSPSPGRRGSSGRRGGPESTPPPGRPAPPEVRRLIVNKNAGETLLQRAARLGYQEVVLYCLEKEVCEVNHRDNAGYTALHEACARGWGAIVALLLEHGADVNCSAQDGTRPIHDAVANDHLNVVRILLGHSADPTLATYSGQTALKLASSPTMKAFLTEYFADLEGHSEDDAKLCWDLYSSSMFETNQEVNWDFLLSPPEEEEEDRDAEEKEDCFLFEFSTEPLLPCYHVQVTLSQGFCNWLLLSDVLKRLKMSARIFRARYPHLEVASLPQAEFVSQVSVSQLMSAPQELRDSSLELVRCVPELQELLGSSVQVLKDEPSEL</sequence>
<feature type="compositionally biased region" description="Basic and acidic residues" evidence="9">
    <location>
        <begin position="930"/>
        <end position="939"/>
    </location>
</feature>